<protein>
    <recommendedName>
        <fullName evidence="3">Nucleotidyl transferase AbiEii/AbiGii toxin family protein</fullName>
    </recommendedName>
</protein>
<reference evidence="1 2" key="1">
    <citation type="journal article" date="2016" name="Nat. Commun.">
        <title>Thousands of microbial genomes shed light on interconnected biogeochemical processes in an aquifer system.</title>
        <authorList>
            <person name="Anantharaman K."/>
            <person name="Brown C.T."/>
            <person name="Hug L.A."/>
            <person name="Sharon I."/>
            <person name="Castelle C.J."/>
            <person name="Probst A.J."/>
            <person name="Thomas B.C."/>
            <person name="Singh A."/>
            <person name="Wilkins M.J."/>
            <person name="Karaoz U."/>
            <person name="Brodie E.L."/>
            <person name="Williams K.H."/>
            <person name="Hubbard S.S."/>
            <person name="Banfield J.F."/>
        </authorList>
    </citation>
    <scope>NUCLEOTIDE SEQUENCE [LARGE SCALE GENOMIC DNA]</scope>
</reference>
<evidence type="ECO:0008006" key="3">
    <source>
        <dbReference type="Google" id="ProtNLM"/>
    </source>
</evidence>
<evidence type="ECO:0000313" key="1">
    <source>
        <dbReference type="EMBL" id="OGY47083.1"/>
    </source>
</evidence>
<comment type="caution">
    <text evidence="1">The sequence shown here is derived from an EMBL/GenBank/DDBJ whole genome shotgun (WGS) entry which is preliminary data.</text>
</comment>
<organism evidence="1 2">
    <name type="scientific">Candidatus Buchananbacteria bacterium RIFCSPHIGHO2_01_FULL_46_12</name>
    <dbReference type="NCBI Taxonomy" id="1797536"/>
    <lineage>
        <taxon>Bacteria</taxon>
        <taxon>Candidatus Buchananiibacteriota</taxon>
    </lineage>
</organism>
<proteinExistence type="predicted"/>
<name>A0A1G1Y416_9BACT</name>
<dbReference type="Pfam" id="PF08843">
    <property type="entry name" value="AbiEii"/>
    <property type="match status" value="1"/>
</dbReference>
<dbReference type="AlphaFoldDB" id="A0A1G1Y416"/>
<dbReference type="EMBL" id="MHIF01000047">
    <property type="protein sequence ID" value="OGY47083.1"/>
    <property type="molecule type" value="Genomic_DNA"/>
</dbReference>
<dbReference type="Proteomes" id="UP000178432">
    <property type="component" value="Unassembled WGS sequence"/>
</dbReference>
<accession>A0A1G1Y416</accession>
<gene>
    <name evidence="1" type="ORF">A2663_04955</name>
</gene>
<sequence length="205" mass="24146">MHKEILTEEQIKLLPLAGKFFKDFGLVGGTAIALQIGHRRSIDFDLFSFEDFSNAKIKKIVSKESRRINKVYVDEEGQFTFFIGQVQFTFYFYPFKIEFSKRLGDFLKMPDLLTLAAMKAYALGRRAKWKDYVDLYFIINQYHSLDKITKRAREIFAGEFNERIFREQLGYFADVNYEEEIDFLPGFAVDDQKIKDSLINFSLEI</sequence>
<evidence type="ECO:0000313" key="2">
    <source>
        <dbReference type="Proteomes" id="UP000178432"/>
    </source>
</evidence>
<dbReference type="InterPro" id="IPR014942">
    <property type="entry name" value="AbiEii"/>
</dbReference>